<keyword evidence="4" id="KW-1185">Reference proteome</keyword>
<organism evidence="3 4">
    <name type="scientific">Endocarpon pusillum</name>
    <dbReference type="NCBI Taxonomy" id="364733"/>
    <lineage>
        <taxon>Eukaryota</taxon>
        <taxon>Fungi</taxon>
        <taxon>Dikarya</taxon>
        <taxon>Ascomycota</taxon>
        <taxon>Pezizomycotina</taxon>
        <taxon>Eurotiomycetes</taxon>
        <taxon>Chaetothyriomycetidae</taxon>
        <taxon>Verrucariales</taxon>
        <taxon>Verrucariaceae</taxon>
        <taxon>Endocarpon</taxon>
    </lineage>
</organism>
<keyword evidence="2" id="KW-1133">Transmembrane helix</keyword>
<comment type="caution">
    <text evidence="3">The sequence shown here is derived from an EMBL/GenBank/DDBJ whole genome shotgun (WGS) entry which is preliminary data.</text>
</comment>
<proteinExistence type="predicted"/>
<evidence type="ECO:0000313" key="4">
    <source>
        <dbReference type="Proteomes" id="UP000606974"/>
    </source>
</evidence>
<dbReference type="EMBL" id="JAACFV010000056">
    <property type="protein sequence ID" value="KAF7508292.1"/>
    <property type="molecule type" value="Genomic_DNA"/>
</dbReference>
<feature type="region of interest" description="Disordered" evidence="1">
    <location>
        <begin position="165"/>
        <end position="192"/>
    </location>
</feature>
<keyword evidence="2" id="KW-0472">Membrane</keyword>
<evidence type="ECO:0000313" key="3">
    <source>
        <dbReference type="EMBL" id="KAF7508292.1"/>
    </source>
</evidence>
<name>A0A8H7AI41_9EURO</name>
<feature type="transmembrane region" description="Helical" evidence="2">
    <location>
        <begin position="12"/>
        <end position="31"/>
    </location>
</feature>
<accession>A0A8H7AI41</accession>
<keyword evidence="2" id="KW-0812">Transmembrane</keyword>
<evidence type="ECO:0000256" key="1">
    <source>
        <dbReference type="SAM" id="MobiDB-lite"/>
    </source>
</evidence>
<dbReference type="AlphaFoldDB" id="A0A8H7AI41"/>
<protein>
    <submittedName>
        <fullName evidence="3">Uncharacterized protein</fullName>
    </submittedName>
</protein>
<dbReference type="Proteomes" id="UP000606974">
    <property type="component" value="Unassembled WGS sequence"/>
</dbReference>
<gene>
    <name evidence="3" type="ORF">GJ744_009437</name>
</gene>
<reference evidence="3" key="1">
    <citation type="submission" date="2020-02" db="EMBL/GenBank/DDBJ databases">
        <authorList>
            <person name="Palmer J.M."/>
        </authorList>
    </citation>
    <scope>NUCLEOTIDE SEQUENCE</scope>
    <source>
        <strain evidence="3">EPUS1.4</strain>
        <tissue evidence="3">Thallus</tissue>
    </source>
</reference>
<evidence type="ECO:0000256" key="2">
    <source>
        <dbReference type="SAM" id="Phobius"/>
    </source>
</evidence>
<dbReference type="OrthoDB" id="3024632at2759"/>
<sequence>MNLGSQETTIFAIWTGFQFLWLALRSVFYHFGQASDRIFHQPIRLRKDWKMVPTHFKLRIRRVIFALSKYQMHVHPRGQYCYEEDVQSCDTSYNMQARFILTPEDLHRGEVTLSVVSIVGDTLLSSATWLFGSKLSGMDLYDSCIVILELNSTTVAIPSARVLSGKSPGKLSSWPSDEETGMDPQFPPRGGSNTGRDITWWYWISCGEGKWLQTHTEDMRFLGKRTASIVSDEQVTKKLASGELLVGISEVGHVHEIVRNSSVGSEVLQNMLC</sequence>